<name>A8GMU2_RICAH</name>
<accession>A8GMU2</accession>
<dbReference type="Proteomes" id="UP000006830">
    <property type="component" value="Chromosome"/>
</dbReference>
<organism evidence="1 2">
    <name type="scientific">Rickettsia akari (strain Hartford)</name>
    <dbReference type="NCBI Taxonomy" id="293614"/>
    <lineage>
        <taxon>Bacteria</taxon>
        <taxon>Pseudomonadati</taxon>
        <taxon>Pseudomonadota</taxon>
        <taxon>Alphaproteobacteria</taxon>
        <taxon>Rickettsiales</taxon>
        <taxon>Rickettsiaceae</taxon>
        <taxon>Rickettsieae</taxon>
        <taxon>Rickettsia</taxon>
        <taxon>spotted fever group</taxon>
    </lineage>
</organism>
<reference evidence="1" key="1">
    <citation type="submission" date="2007-09" db="EMBL/GenBank/DDBJ databases">
        <title>Complete Genome Sequence of Rickettsia akari.</title>
        <authorList>
            <person name="Madan A."/>
            <person name="Fahey J."/>
            <person name="Helton E."/>
            <person name="Ketteman M."/>
            <person name="Madan A."/>
            <person name="Rodrigues S."/>
            <person name="Sanchez A."/>
            <person name="Whiting M."/>
            <person name="Dasch G."/>
            <person name="Eremeeva M."/>
        </authorList>
    </citation>
    <scope>NUCLEOTIDE SEQUENCE</scope>
    <source>
        <strain evidence="1">Hartford</strain>
    </source>
</reference>
<evidence type="ECO:0000313" key="2">
    <source>
        <dbReference type="Proteomes" id="UP000006830"/>
    </source>
</evidence>
<evidence type="ECO:0000313" key="1">
    <source>
        <dbReference type="EMBL" id="ABV74717.1"/>
    </source>
</evidence>
<dbReference type="EMBL" id="CP000847">
    <property type="protein sequence ID" value="ABV74717.1"/>
    <property type="molecule type" value="Genomic_DNA"/>
</dbReference>
<gene>
    <name evidence="1" type="ordered locus">A1C_02030</name>
</gene>
<sequence>MLDKMQIVVITRAKVIKRKDIIESKAPNKGNNICMIGKWLAMIIYQN</sequence>
<protein>
    <submittedName>
        <fullName evidence="1">Monovalent cation/H+ antiporter subunit C</fullName>
    </submittedName>
</protein>
<dbReference type="AlphaFoldDB" id="A8GMU2"/>
<proteinExistence type="predicted"/>
<dbReference type="HOGENOM" id="CLU_3221403_0_0_5"/>
<dbReference type="KEGG" id="rak:A1C_02030"/>
<keyword evidence="2" id="KW-1185">Reference proteome</keyword>